<dbReference type="STRING" id="292462.AWC05_23145"/>
<gene>
    <name evidence="2" type="ORF">AWC05_23145</name>
</gene>
<dbReference type="OrthoDB" id="3358967at2"/>
<feature type="domain" description="DUF302" evidence="1">
    <location>
        <begin position="96"/>
        <end position="139"/>
    </location>
</feature>
<dbReference type="EMBL" id="LQOV01000015">
    <property type="protein sequence ID" value="ORV52402.1"/>
    <property type="molecule type" value="Genomic_DNA"/>
</dbReference>
<dbReference type="AlphaFoldDB" id="A0A1X1U6D1"/>
<reference evidence="2 3" key="1">
    <citation type="submission" date="2016-01" db="EMBL/GenBank/DDBJ databases">
        <title>The new phylogeny of the genus Mycobacterium.</title>
        <authorList>
            <person name="Tarcisio F."/>
            <person name="Conor M."/>
            <person name="Antonella G."/>
            <person name="Elisabetta G."/>
            <person name="Giulia F.S."/>
            <person name="Sara T."/>
            <person name="Anna F."/>
            <person name="Clotilde B."/>
            <person name="Roberto B."/>
            <person name="Veronica D.S."/>
            <person name="Fabio R."/>
            <person name="Monica P."/>
            <person name="Olivier J."/>
            <person name="Enrico T."/>
            <person name="Nicola S."/>
        </authorList>
    </citation>
    <scope>NUCLEOTIDE SEQUENCE [LARGE SCALE GENOMIC DNA]</scope>
    <source>
        <strain evidence="2 3">DSM 44852</strain>
    </source>
</reference>
<protein>
    <recommendedName>
        <fullName evidence="1">DUF302 domain-containing protein</fullName>
    </recommendedName>
</protein>
<evidence type="ECO:0000313" key="2">
    <source>
        <dbReference type="EMBL" id="ORV52402.1"/>
    </source>
</evidence>
<keyword evidence="3" id="KW-1185">Reference proteome</keyword>
<dbReference type="Proteomes" id="UP000193010">
    <property type="component" value="Unassembled WGS sequence"/>
</dbReference>
<dbReference type="Pfam" id="PF03625">
    <property type="entry name" value="DUF302"/>
    <property type="match status" value="1"/>
</dbReference>
<organism evidence="2 3">
    <name type="scientific">Mycobacterium florentinum</name>
    <dbReference type="NCBI Taxonomy" id="292462"/>
    <lineage>
        <taxon>Bacteria</taxon>
        <taxon>Bacillati</taxon>
        <taxon>Actinomycetota</taxon>
        <taxon>Actinomycetes</taxon>
        <taxon>Mycobacteriales</taxon>
        <taxon>Mycobacteriaceae</taxon>
        <taxon>Mycobacterium</taxon>
        <taxon>Mycobacterium simiae complex</taxon>
    </lineage>
</organism>
<sequence length="179" mass="19115">MTSSVKTVEFSVVTHTMNRIDIATGVEFEAFIAAFEKAAPPVDRSVVQQIVARGGSWDDVLAAAETNAPNGLMVYAKIDALPFFSLAGHTTKAVEYLLGNHTIAETMYRHDPKALLYAPLRLLVHAGADGNAIFSMDQPGPAFGSLGIAEVTKVGESLDRKVANLLRVIGIDADQAFAQ</sequence>
<dbReference type="RefSeq" id="WP_085222529.1">
    <property type="nucleotide sequence ID" value="NZ_AP022576.1"/>
</dbReference>
<dbReference type="SUPFAM" id="SSF103247">
    <property type="entry name" value="TT1751-like"/>
    <property type="match status" value="1"/>
</dbReference>
<name>A0A1X1U6D1_MYCFL</name>
<evidence type="ECO:0000313" key="3">
    <source>
        <dbReference type="Proteomes" id="UP000193010"/>
    </source>
</evidence>
<proteinExistence type="predicted"/>
<dbReference type="InterPro" id="IPR035923">
    <property type="entry name" value="TT1751-like_sf"/>
</dbReference>
<dbReference type="Gene3D" id="3.30.310.70">
    <property type="entry name" value="TT1751-like domain"/>
    <property type="match status" value="1"/>
</dbReference>
<comment type="caution">
    <text evidence="2">The sequence shown here is derived from an EMBL/GenBank/DDBJ whole genome shotgun (WGS) entry which is preliminary data.</text>
</comment>
<accession>A0A1X1U6D1</accession>
<dbReference type="InterPro" id="IPR005180">
    <property type="entry name" value="DUF302"/>
</dbReference>
<evidence type="ECO:0000259" key="1">
    <source>
        <dbReference type="Pfam" id="PF03625"/>
    </source>
</evidence>